<feature type="domain" description="Bacterial EndoU nuclease" evidence="3">
    <location>
        <begin position="129"/>
        <end position="260"/>
    </location>
</feature>
<evidence type="ECO:0000256" key="2">
    <source>
        <dbReference type="SAM" id="SignalP"/>
    </source>
</evidence>
<sequence>MRKLSLVGFLLLAVVFNNSYAKSIFSDHSRVNNYSNEYKFNPFFKTIGCENCEFLPPIPKLNAFDEAMLEVCGNWGNVPRNSNFISVLSNNKYQDEFDSIYNELNHQVITPNADTETFKKELAMVWFGHNAFRHVFCGEPNRSKLGGMHFVGRYLEAQEKGWAGITENKSCPKKELAEEIEHPIYTLGVDFLNPEKKVKTKCQGGYDYSWHAKDILILATKALKDFQSEEQGMCLYDLPDGNKAVFVKKSSKAITTFYPDLTPHCDRGKTSCGCR</sequence>
<comment type="caution">
    <text evidence="4">The sequence shown here is derived from an EMBL/GenBank/DDBJ whole genome shotgun (WGS) entry which is preliminary data.</text>
</comment>
<dbReference type="AlphaFoldDB" id="A0A8J3MQ37"/>
<feature type="chain" id="PRO_5035292830" description="Bacterial EndoU nuclease domain-containing protein" evidence="2">
    <location>
        <begin position="22"/>
        <end position="275"/>
    </location>
</feature>
<gene>
    <name evidence="4" type="ORF">sL5_01350</name>
</gene>
<protein>
    <recommendedName>
        <fullName evidence="3">Bacterial EndoU nuclease domain-containing protein</fullName>
    </recommendedName>
</protein>
<feature type="signal peptide" evidence="2">
    <location>
        <begin position="1"/>
        <end position="21"/>
    </location>
</feature>
<accession>A0A8J3MQ37</accession>
<evidence type="ECO:0000259" key="3">
    <source>
        <dbReference type="Pfam" id="PF14436"/>
    </source>
</evidence>
<dbReference type="GO" id="GO:0016787">
    <property type="term" value="F:hydrolase activity"/>
    <property type="evidence" value="ECO:0007669"/>
    <property type="project" value="UniProtKB-KW"/>
</dbReference>
<dbReference type="GO" id="GO:0004519">
    <property type="term" value="F:endonuclease activity"/>
    <property type="evidence" value="ECO:0007669"/>
    <property type="project" value="InterPro"/>
</dbReference>
<proteinExistence type="predicted"/>
<dbReference type="Proteomes" id="UP000637906">
    <property type="component" value="Unassembled WGS sequence"/>
</dbReference>
<dbReference type="SUPFAM" id="SSF142877">
    <property type="entry name" value="EndoU-like"/>
    <property type="match status" value="1"/>
</dbReference>
<evidence type="ECO:0000256" key="1">
    <source>
        <dbReference type="ARBA" id="ARBA00022801"/>
    </source>
</evidence>
<dbReference type="EMBL" id="BNGU01000003">
    <property type="protein sequence ID" value="GHM59142.1"/>
    <property type="molecule type" value="Genomic_DNA"/>
</dbReference>
<dbReference type="InterPro" id="IPR029501">
    <property type="entry name" value="EndoU_bac"/>
</dbReference>
<dbReference type="GO" id="GO:0004540">
    <property type="term" value="F:RNA nuclease activity"/>
    <property type="evidence" value="ECO:0007669"/>
    <property type="project" value="UniProtKB-ARBA"/>
</dbReference>
<name>A0A8J3MQ37_9RICK</name>
<keyword evidence="1" id="KW-0378">Hydrolase</keyword>
<reference evidence="4 5" key="1">
    <citation type="journal article" date="2021" name="Microb. Ecol.">
        <title>Candidatus Mesenet longicola: Novel Endosymbionts of Brontispa longissima that Induce Cytoplasmic Incompatibility.</title>
        <authorList>
            <person name="Takano S."/>
            <person name="Gotoh Y."/>
            <person name="Hayashi T."/>
        </authorList>
    </citation>
    <scope>NUCLEOTIDE SEQUENCE [LARGE SCALE GENOMIC DNA]</scope>
    <source>
        <strain evidence="4">L5</strain>
    </source>
</reference>
<keyword evidence="2" id="KW-0732">Signal</keyword>
<evidence type="ECO:0000313" key="4">
    <source>
        <dbReference type="EMBL" id="GHM59142.1"/>
    </source>
</evidence>
<evidence type="ECO:0000313" key="5">
    <source>
        <dbReference type="Proteomes" id="UP000637906"/>
    </source>
</evidence>
<keyword evidence="5" id="KW-1185">Reference proteome</keyword>
<dbReference type="Pfam" id="PF14436">
    <property type="entry name" value="EndoU_bacteria"/>
    <property type="match status" value="1"/>
</dbReference>
<dbReference type="InterPro" id="IPR037227">
    <property type="entry name" value="EndoU-like"/>
</dbReference>
<organism evidence="4 5">
    <name type="scientific">Candidatus Mesenet longicola</name>
    <dbReference type="NCBI Taxonomy" id="1892558"/>
    <lineage>
        <taxon>Bacteria</taxon>
        <taxon>Pseudomonadati</taxon>
        <taxon>Pseudomonadota</taxon>
        <taxon>Alphaproteobacteria</taxon>
        <taxon>Rickettsiales</taxon>
        <taxon>Anaplasmataceae</taxon>
        <taxon>Candidatus Mesenet</taxon>
    </lineage>
</organism>